<evidence type="ECO:0000256" key="4">
    <source>
        <dbReference type="PIRSR" id="PIRSR006223-50"/>
    </source>
</evidence>
<organism evidence="5 6">
    <name type="scientific">Flagellimonas lutimaris</name>
    <dbReference type="NCBI Taxonomy" id="475082"/>
    <lineage>
        <taxon>Bacteria</taxon>
        <taxon>Pseudomonadati</taxon>
        <taxon>Bacteroidota</taxon>
        <taxon>Flavobacteriia</taxon>
        <taxon>Flavobacteriales</taxon>
        <taxon>Flavobacteriaceae</taxon>
        <taxon>Flagellimonas</taxon>
    </lineage>
</organism>
<dbReference type="PIRSF" id="PIRSF006223">
    <property type="entry name" value="DsrC_TusE"/>
    <property type="match status" value="1"/>
</dbReference>
<reference evidence="5 6" key="1">
    <citation type="submission" date="2018-08" db="EMBL/GenBank/DDBJ databases">
        <title>Proposal of Muricauda 72 sp.nov. and Muricauda NH166 sp.nov., isolated from seawater.</title>
        <authorList>
            <person name="Cheng H."/>
            <person name="Wu Y.-H."/>
            <person name="Guo L.-L."/>
            <person name="Xu X.-W."/>
        </authorList>
    </citation>
    <scope>NUCLEOTIDE SEQUENCE [LARGE SCALE GENOMIC DNA]</scope>
    <source>
        <strain evidence="5 6">KCTC 22173</strain>
    </source>
</reference>
<dbReference type="GO" id="GO:0002143">
    <property type="term" value="P:tRNA wobble position uridine thiolation"/>
    <property type="evidence" value="ECO:0007669"/>
    <property type="project" value="TreeGrafter"/>
</dbReference>
<keyword evidence="6" id="KW-1185">Reference proteome</keyword>
<feature type="active site" description="Cysteine persulfide intermediate" evidence="4">
    <location>
        <position position="101"/>
    </location>
</feature>
<dbReference type="RefSeq" id="WP_119606866.1">
    <property type="nucleotide sequence ID" value="NZ_QXFH01000069.1"/>
</dbReference>
<dbReference type="Gene3D" id="1.10.10.370">
    <property type="entry name" value="DsrC-like protein, C-terminal domain"/>
    <property type="match status" value="1"/>
</dbReference>
<dbReference type="OrthoDB" id="9786347at2"/>
<name>A0A3A1NFV6_9FLAO</name>
<gene>
    <name evidence="5" type="primary">tusE</name>
    <name evidence="5" type="ORF">D2V08_04425</name>
</gene>
<dbReference type="InterPro" id="IPR007453">
    <property type="entry name" value="DsrC/TusE"/>
</dbReference>
<dbReference type="SUPFAM" id="SSF69721">
    <property type="entry name" value="DsrC, the gamma subunit of dissimilatory sulfite reductase"/>
    <property type="match status" value="1"/>
</dbReference>
<comment type="similarity">
    <text evidence="2">Belongs to the DsrC/TusE family.</text>
</comment>
<dbReference type="InterPro" id="IPR043163">
    <property type="entry name" value="DsrC-like_N"/>
</dbReference>
<dbReference type="PANTHER" id="PTHR37010:SF1">
    <property type="entry name" value="SULFURTRANSFERASE TUSE"/>
    <property type="match status" value="1"/>
</dbReference>
<dbReference type="EMBL" id="QXFH01000069">
    <property type="protein sequence ID" value="RIV35872.1"/>
    <property type="molecule type" value="Genomic_DNA"/>
</dbReference>
<dbReference type="Proteomes" id="UP000266067">
    <property type="component" value="Unassembled WGS sequence"/>
</dbReference>
<dbReference type="InterPro" id="IPR025526">
    <property type="entry name" value="DsrC-like_dom_sf"/>
</dbReference>
<proteinExistence type="inferred from homology"/>
<evidence type="ECO:0000313" key="6">
    <source>
        <dbReference type="Proteomes" id="UP000266067"/>
    </source>
</evidence>
<dbReference type="AlphaFoldDB" id="A0A3A1NFV6"/>
<comment type="caution">
    <text evidence="5">The sequence shown here is derived from an EMBL/GenBank/DDBJ whole genome shotgun (WGS) entry which is preliminary data.</text>
</comment>
<dbReference type="Pfam" id="PF04358">
    <property type="entry name" value="DsrC"/>
    <property type="match status" value="1"/>
</dbReference>
<dbReference type="InterPro" id="IPR042072">
    <property type="entry name" value="DsrC-like_C"/>
</dbReference>
<dbReference type="Gene3D" id="3.30.1420.10">
    <property type="match status" value="1"/>
</dbReference>
<dbReference type="NCBIfam" id="TIGR03342">
    <property type="entry name" value="dsrC_tusE_dsvC"/>
    <property type="match status" value="1"/>
</dbReference>
<dbReference type="GO" id="GO:0005737">
    <property type="term" value="C:cytoplasm"/>
    <property type="evidence" value="ECO:0007669"/>
    <property type="project" value="UniProtKB-SubCell"/>
</dbReference>
<evidence type="ECO:0000313" key="5">
    <source>
        <dbReference type="EMBL" id="RIV35872.1"/>
    </source>
</evidence>
<keyword evidence="3" id="KW-0963">Cytoplasm</keyword>
<dbReference type="GO" id="GO:0097163">
    <property type="term" value="F:sulfur carrier activity"/>
    <property type="evidence" value="ECO:0007669"/>
    <property type="project" value="TreeGrafter"/>
</dbReference>
<accession>A0A3A1NFV6</accession>
<evidence type="ECO:0000256" key="2">
    <source>
        <dbReference type="ARBA" id="ARBA00005718"/>
    </source>
</evidence>
<evidence type="ECO:0000256" key="1">
    <source>
        <dbReference type="ARBA" id="ARBA00004496"/>
    </source>
</evidence>
<dbReference type="PANTHER" id="PTHR37010">
    <property type="entry name" value="SULFURTRANSFERASE TUSE"/>
    <property type="match status" value="1"/>
</dbReference>
<evidence type="ECO:0000256" key="3">
    <source>
        <dbReference type="ARBA" id="ARBA00022490"/>
    </source>
</evidence>
<protein>
    <submittedName>
        <fullName evidence="5">TusE/DsrC/DsvC family sulfur relay protein</fullName>
    </submittedName>
</protein>
<sequence>MDKTIGQATISVDQEGYLTDLSQWNKEIATEIAKEQGIEMTDKHWEIIDYIQEKYKNEEPLSIRGIKKSGVINIKEFYALFPGGPLKKATMIAGIPKPKSCI</sequence>
<comment type="subcellular location">
    <subcellularLocation>
        <location evidence="1">Cytoplasm</location>
    </subcellularLocation>
</comment>